<dbReference type="PANTHER" id="PTHR46031:SF31">
    <property type="entry name" value="DOUBLE-STRANDED RNA-BINDING PROTEIN 1-LIKE"/>
    <property type="match status" value="1"/>
</dbReference>
<keyword evidence="1" id="KW-0677">Repeat</keyword>
<dbReference type="Proteomes" id="UP000585474">
    <property type="component" value="Unassembled WGS sequence"/>
</dbReference>
<name>A0A7J0GQI7_9ERIC</name>
<evidence type="ECO:0000256" key="3">
    <source>
        <dbReference type="PROSITE-ProRule" id="PRU00266"/>
    </source>
</evidence>
<protein>
    <recommendedName>
        <fullName evidence="4">DRBM domain-containing protein</fullName>
    </recommendedName>
</protein>
<dbReference type="Pfam" id="PF00035">
    <property type="entry name" value="dsrm"/>
    <property type="match status" value="1"/>
</dbReference>
<evidence type="ECO:0000256" key="2">
    <source>
        <dbReference type="ARBA" id="ARBA00022884"/>
    </source>
</evidence>
<reference evidence="5 6" key="1">
    <citation type="submission" date="2019-07" db="EMBL/GenBank/DDBJ databases">
        <title>De Novo Assembly of kiwifruit Actinidia rufa.</title>
        <authorList>
            <person name="Sugita-Konishi S."/>
            <person name="Sato K."/>
            <person name="Mori E."/>
            <person name="Abe Y."/>
            <person name="Kisaki G."/>
            <person name="Hamano K."/>
            <person name="Suezawa K."/>
            <person name="Otani M."/>
            <person name="Fukuda T."/>
            <person name="Manabe T."/>
            <person name="Gomi K."/>
            <person name="Tabuchi M."/>
            <person name="Akimitsu K."/>
            <person name="Kataoka I."/>
        </authorList>
    </citation>
    <scope>NUCLEOTIDE SEQUENCE [LARGE SCALE GENOMIC DNA]</scope>
    <source>
        <strain evidence="6">cv. Fuchu</strain>
    </source>
</reference>
<gene>
    <name evidence="5" type="ORF">Acr_23g0014470</name>
</gene>
<keyword evidence="6" id="KW-1185">Reference proteome</keyword>
<dbReference type="SUPFAM" id="SSF54768">
    <property type="entry name" value="dsRNA-binding domain-like"/>
    <property type="match status" value="2"/>
</dbReference>
<feature type="domain" description="DRBM" evidence="4">
    <location>
        <begin position="1"/>
        <end position="70"/>
    </location>
</feature>
<comment type="caution">
    <text evidence="5">The sequence shown here is derived from an EMBL/GenBank/DDBJ whole genome shotgun (WGS) entry which is preliminary data.</text>
</comment>
<dbReference type="Gene3D" id="3.30.160.20">
    <property type="match status" value="2"/>
</dbReference>
<evidence type="ECO:0000313" key="6">
    <source>
        <dbReference type="Proteomes" id="UP000585474"/>
    </source>
</evidence>
<dbReference type="InterPro" id="IPR014720">
    <property type="entry name" value="dsRBD_dom"/>
</dbReference>
<organism evidence="5 6">
    <name type="scientific">Actinidia rufa</name>
    <dbReference type="NCBI Taxonomy" id="165716"/>
    <lineage>
        <taxon>Eukaryota</taxon>
        <taxon>Viridiplantae</taxon>
        <taxon>Streptophyta</taxon>
        <taxon>Embryophyta</taxon>
        <taxon>Tracheophyta</taxon>
        <taxon>Spermatophyta</taxon>
        <taxon>Magnoliopsida</taxon>
        <taxon>eudicotyledons</taxon>
        <taxon>Gunneridae</taxon>
        <taxon>Pentapetalae</taxon>
        <taxon>asterids</taxon>
        <taxon>Ericales</taxon>
        <taxon>Actinidiaceae</taxon>
        <taxon>Actinidia</taxon>
    </lineage>
</organism>
<accession>A0A7J0GQI7</accession>
<proteinExistence type="predicted"/>
<keyword evidence="2 3" id="KW-0694">RNA-binding</keyword>
<dbReference type="SMART" id="SM00358">
    <property type="entry name" value="DSRM"/>
    <property type="match status" value="2"/>
</dbReference>
<dbReference type="PANTHER" id="PTHR46031">
    <property type="match status" value="1"/>
</dbReference>
<dbReference type="OrthoDB" id="5274873at2759"/>
<evidence type="ECO:0000313" key="5">
    <source>
        <dbReference type="EMBL" id="GFZ13062.1"/>
    </source>
</evidence>
<dbReference type="EMBL" id="BJWL01000023">
    <property type="protein sequence ID" value="GFZ13062.1"/>
    <property type="molecule type" value="Genomic_DNA"/>
</dbReference>
<dbReference type="PROSITE" id="PS50137">
    <property type="entry name" value="DS_RBD"/>
    <property type="match status" value="1"/>
</dbReference>
<evidence type="ECO:0000256" key="1">
    <source>
        <dbReference type="ARBA" id="ARBA00022737"/>
    </source>
</evidence>
<evidence type="ECO:0000259" key="4">
    <source>
        <dbReference type="PROSITE" id="PS50137"/>
    </source>
</evidence>
<dbReference type="AlphaFoldDB" id="A0A7J0GQI7"/>
<dbReference type="GO" id="GO:0003723">
    <property type="term" value="F:RNA binding"/>
    <property type="evidence" value="ECO:0007669"/>
    <property type="project" value="UniProtKB-UniRule"/>
</dbReference>
<sequence>MYKTKLQEECQRNKWALPEYSCIKDGEDHNPCFRASVSVNGLSFHSPAVSKSSKHALNEAAMVAFLHFTSDTKPIDKGLEVEETHQSTPINSNGSDVKTGTQYRYKMQLQNFAQSKNVDSPLYTSKEKAHHMLFNSRQRLLLTVIPLRARGYFRTLKESEHAAAKVALMSLSLDSFQGVYSDLSSSGSSAEEMLKSSPSTDLLANGDPQESLKPVYAVSSSVLFGEHVKENEDEEVFSTKDLPINAEVNLQDTTAYPSSPKLEEISGNGNSRSQLDLSSLLITALNTEKSVEMKSYLVCNRVRVFTCIPDITFPKGTVLLPIDDCKWAAVSLEFPNEKI</sequence>